<keyword evidence="2" id="KW-1185">Reference proteome</keyword>
<protein>
    <submittedName>
        <fullName evidence="1">Uncharacterized protein</fullName>
    </submittedName>
</protein>
<proteinExistence type="predicted"/>
<evidence type="ECO:0000313" key="1">
    <source>
        <dbReference type="EMBL" id="KAF9412011.1"/>
    </source>
</evidence>
<sequence>MKSRQKSEQLLCIPGNGISNISIQFSRNSYFSNCMCTLRNIIVYSLVELSHIFTRLMVVSKMRNDSAIYSNRICLASPTLVAAPPSAFAGLIRHTNIDKFYEALMGTHNPILMVMISKPSKNCFIDRDGGGFAANMLAATTPTLLLRIASGLLQTVTLKRWLCNVDVGSCTAIFVLLDHYVSSHQSKPFSLTPLAVKTASPFFSRFPKTFRDQRVTKTINHHFSLTPLAVKTASPFFSRFPKTFRDQRVTKTINHHSSLTPLAVKTASPFFLDFPKLLGTRDFSLTPLAEKTASPFFSRFPKTFRDQRVTKTINHQYLLPRWSFNENYAQSYK</sequence>
<organism evidence="1 2">
    <name type="scientific">Spodoptera exigua</name>
    <name type="common">Beet armyworm</name>
    <name type="synonym">Noctua fulgens</name>
    <dbReference type="NCBI Taxonomy" id="7107"/>
    <lineage>
        <taxon>Eukaryota</taxon>
        <taxon>Metazoa</taxon>
        <taxon>Ecdysozoa</taxon>
        <taxon>Arthropoda</taxon>
        <taxon>Hexapoda</taxon>
        <taxon>Insecta</taxon>
        <taxon>Pterygota</taxon>
        <taxon>Neoptera</taxon>
        <taxon>Endopterygota</taxon>
        <taxon>Lepidoptera</taxon>
        <taxon>Glossata</taxon>
        <taxon>Ditrysia</taxon>
        <taxon>Noctuoidea</taxon>
        <taxon>Noctuidae</taxon>
        <taxon>Amphipyrinae</taxon>
        <taxon>Spodoptera</taxon>
    </lineage>
</organism>
<evidence type="ECO:0000313" key="2">
    <source>
        <dbReference type="Proteomes" id="UP000648187"/>
    </source>
</evidence>
<name>A0A835GBD1_SPOEX</name>
<dbReference type="AlphaFoldDB" id="A0A835GBD1"/>
<dbReference type="EMBL" id="JACKWZ010000206">
    <property type="protein sequence ID" value="KAF9412011.1"/>
    <property type="molecule type" value="Genomic_DNA"/>
</dbReference>
<comment type="caution">
    <text evidence="1">The sequence shown here is derived from an EMBL/GenBank/DDBJ whole genome shotgun (WGS) entry which is preliminary data.</text>
</comment>
<gene>
    <name evidence="1" type="ORF">HW555_009366</name>
</gene>
<dbReference type="Proteomes" id="UP000648187">
    <property type="component" value="Unassembled WGS sequence"/>
</dbReference>
<accession>A0A835GBD1</accession>
<reference evidence="1" key="1">
    <citation type="submission" date="2020-08" db="EMBL/GenBank/DDBJ databases">
        <title>Spodoptera exigua strain:BAW_Kor-Di-RS1 Genome sequencing and assembly.</title>
        <authorList>
            <person name="Kim J."/>
            <person name="Nam H.Y."/>
            <person name="Kwon M."/>
            <person name="Choi J.H."/>
            <person name="Cho S.R."/>
            <person name="Kim G.-H."/>
        </authorList>
    </citation>
    <scope>NUCLEOTIDE SEQUENCE</scope>
    <source>
        <strain evidence="1">BAW_Kor-Di-RS1</strain>
        <tissue evidence="1">Whole-body</tissue>
    </source>
</reference>